<reference evidence="1" key="1">
    <citation type="submission" date="2021-12" db="EMBL/GenBank/DDBJ databases">
        <authorList>
            <person name="Rodrigo-Torres L."/>
            <person name="Arahal R. D."/>
            <person name="Lucena T."/>
        </authorList>
    </citation>
    <scope>NUCLEOTIDE SEQUENCE</scope>
    <source>
        <strain evidence="1">CECT 8858</strain>
    </source>
</reference>
<dbReference type="EMBL" id="CAKLPY010000002">
    <property type="protein sequence ID" value="CAH0996276.1"/>
    <property type="molecule type" value="Genomic_DNA"/>
</dbReference>
<keyword evidence="2" id="KW-1185">Reference proteome</keyword>
<accession>A0ABN8EWE1</accession>
<protein>
    <recommendedName>
        <fullName evidence="3">DUF4595 domain-containing protein</fullName>
    </recommendedName>
</protein>
<evidence type="ECO:0000313" key="1">
    <source>
        <dbReference type="EMBL" id="CAH0996276.1"/>
    </source>
</evidence>
<dbReference type="InterPro" id="IPR031325">
    <property type="entry name" value="RHS_repeat"/>
</dbReference>
<gene>
    <name evidence="1" type="ORF">EMA8858_02407</name>
</gene>
<organism evidence="1 2">
    <name type="scientific">Emticicia aquatica</name>
    <dbReference type="NCBI Taxonomy" id="1681835"/>
    <lineage>
        <taxon>Bacteria</taxon>
        <taxon>Pseudomonadati</taxon>
        <taxon>Bacteroidota</taxon>
        <taxon>Cytophagia</taxon>
        <taxon>Cytophagales</taxon>
        <taxon>Leadbetterellaceae</taxon>
        <taxon>Emticicia</taxon>
    </lineage>
</organism>
<dbReference type="Pfam" id="PF05593">
    <property type="entry name" value="RHS_repeat"/>
    <property type="match status" value="1"/>
</dbReference>
<name>A0ABN8EWE1_9BACT</name>
<evidence type="ECO:0008006" key="3">
    <source>
        <dbReference type="Google" id="ProtNLM"/>
    </source>
</evidence>
<comment type="caution">
    <text evidence="1">The sequence shown here is derived from an EMBL/GenBank/DDBJ whole genome shotgun (WGS) entry which is preliminary data.</text>
</comment>
<dbReference type="Gene3D" id="2.180.10.10">
    <property type="entry name" value="RHS repeat-associated core"/>
    <property type="match status" value="1"/>
</dbReference>
<dbReference type="RefSeq" id="WP_238806840.1">
    <property type="nucleotide sequence ID" value="NZ_CAKLPY010000002.1"/>
</dbReference>
<sequence length="282" mass="31659">MKKTLLLTIITFSLITLWSCEEDNLINGATGNTNTTTPIIPAVTTKCYLKEQALTEDGENYSSKYSYNTKNQLININNDGAISTYDYDGNNRVTKLTVVDGEGIETLIYDYDSKGYLANIKYSSKNTPLTMFIDEYKISTNSSGQITQVKAITEDMNIDFLLEYDSKSNLKKLIASADGQNLTLIENRTFDDKTNAFANAGLGKIHLPFVLVGAFFGENLSYFLNTNNILTDTGISFFSEDPTSRTYKYEYSKDGLPSKMSFIRTERTDKYEGSSTFTYDCK</sequence>
<proteinExistence type="predicted"/>
<evidence type="ECO:0000313" key="2">
    <source>
        <dbReference type="Proteomes" id="UP000837932"/>
    </source>
</evidence>
<dbReference type="Proteomes" id="UP000837932">
    <property type="component" value="Unassembled WGS sequence"/>
</dbReference>